<dbReference type="PANTHER" id="PTHR36773:SF1">
    <property type="entry name" value="EXPRESSED PROTEIN"/>
    <property type="match status" value="1"/>
</dbReference>
<dbReference type="PANTHER" id="PTHR36773">
    <property type="entry name" value="EXPRESSED PROTEIN"/>
    <property type="match status" value="1"/>
</dbReference>
<organism evidence="1 2">
    <name type="scientific">Riccia fluitans</name>
    <dbReference type="NCBI Taxonomy" id="41844"/>
    <lineage>
        <taxon>Eukaryota</taxon>
        <taxon>Viridiplantae</taxon>
        <taxon>Streptophyta</taxon>
        <taxon>Embryophyta</taxon>
        <taxon>Marchantiophyta</taxon>
        <taxon>Marchantiopsida</taxon>
        <taxon>Marchantiidae</taxon>
        <taxon>Marchantiales</taxon>
        <taxon>Ricciaceae</taxon>
        <taxon>Riccia</taxon>
    </lineage>
</organism>
<protein>
    <submittedName>
        <fullName evidence="1">Uncharacterized protein</fullName>
    </submittedName>
</protein>
<proteinExistence type="predicted"/>
<gene>
    <name evidence="1" type="ORF">R1flu_015540</name>
</gene>
<evidence type="ECO:0000313" key="2">
    <source>
        <dbReference type="Proteomes" id="UP001605036"/>
    </source>
</evidence>
<dbReference type="AlphaFoldDB" id="A0ABD1YKA5"/>
<name>A0ABD1YKA5_9MARC</name>
<dbReference type="Proteomes" id="UP001605036">
    <property type="component" value="Unassembled WGS sequence"/>
</dbReference>
<dbReference type="EMBL" id="JBHFFA010000004">
    <property type="protein sequence ID" value="KAL2630854.1"/>
    <property type="molecule type" value="Genomic_DNA"/>
</dbReference>
<comment type="caution">
    <text evidence="1">The sequence shown here is derived from an EMBL/GenBank/DDBJ whole genome shotgun (WGS) entry which is preliminary data.</text>
</comment>
<accession>A0ABD1YKA5</accession>
<evidence type="ECO:0000313" key="1">
    <source>
        <dbReference type="EMBL" id="KAL2630854.1"/>
    </source>
</evidence>
<reference evidence="1 2" key="1">
    <citation type="submission" date="2024-09" db="EMBL/GenBank/DDBJ databases">
        <title>Chromosome-scale assembly of Riccia fluitans.</title>
        <authorList>
            <person name="Paukszto L."/>
            <person name="Sawicki J."/>
            <person name="Karawczyk K."/>
            <person name="Piernik-Szablinska J."/>
            <person name="Szczecinska M."/>
            <person name="Mazdziarz M."/>
        </authorList>
    </citation>
    <scope>NUCLEOTIDE SEQUENCE [LARGE SCALE GENOMIC DNA]</scope>
    <source>
        <strain evidence="1">Rf_01</strain>
        <tissue evidence="1">Aerial parts of the thallus</tissue>
    </source>
</reference>
<keyword evidence="2" id="KW-1185">Reference proteome</keyword>
<sequence>MCNGKSGQTDTESSQILTEVLFSVGTEWDQYEKVYEMNWSFTNLEDKPLIDGNTGGLFCNSVKVIRAVPEDDLSLGRWVLAFKDEVSWRKAWLSSQDKIAHQCEVGARMGCSISATNACRLPWWKSVLVFFKAARVEEGELERCEEHEMRACMAASKENCLKYASETCEPVFAGMRIADSEQLIDPRFIGPFVRKQWTKDAMKNKVSSLEGDGVQDSKLAEGRRIMPDYRESFTVENEPARSRNQWEGATWSEDFVETESKSAGESMVDSWEGGLIRPKIVDQALVESGSVTAENVQSSYSGKH</sequence>